<evidence type="ECO:0000313" key="1">
    <source>
        <dbReference type="EMBL" id="ETV72808.1"/>
    </source>
</evidence>
<accession>W4G1J5</accession>
<protein>
    <submittedName>
        <fullName evidence="1">Uncharacterized protein</fullName>
    </submittedName>
</protein>
<name>W4G1J5_APHAT</name>
<sequence>MPQHDPIIKSVDYVRAELIYESFSMIRDLIQATIIDRDEQARIHKLIALCENFLKYQYKSHVGRAGRSHCVKFALGVDAYLPSIDCSECLAVERFYAMLTDAMAADSHRKLEVIRHMAHNEVYIVLDYKMKLDPMYPRETTIQHYGKRGISWHGACVIYKDSQSTHNMRYMDHLIHNDNRQDPGSVLALMELILLQVKTEFPTTAMASFQSDNASTYQNQFLPLYLKDISIGLTAS</sequence>
<proteinExistence type="predicted"/>
<dbReference type="VEuPathDB" id="FungiDB:H257_12170"/>
<dbReference type="OrthoDB" id="128462at2759"/>
<reference evidence="1" key="1">
    <citation type="submission" date="2013-12" db="EMBL/GenBank/DDBJ databases">
        <title>The Genome Sequence of Aphanomyces astaci APO3.</title>
        <authorList>
            <consortium name="The Broad Institute Genomics Platform"/>
            <person name="Russ C."/>
            <person name="Tyler B."/>
            <person name="van West P."/>
            <person name="Dieguez-Uribeondo J."/>
            <person name="Young S.K."/>
            <person name="Zeng Q."/>
            <person name="Gargeya S."/>
            <person name="Fitzgerald M."/>
            <person name="Abouelleil A."/>
            <person name="Alvarado L."/>
            <person name="Chapman S.B."/>
            <person name="Gainer-Dewar J."/>
            <person name="Goldberg J."/>
            <person name="Griggs A."/>
            <person name="Gujja S."/>
            <person name="Hansen M."/>
            <person name="Howarth C."/>
            <person name="Imamovic A."/>
            <person name="Ireland A."/>
            <person name="Larimer J."/>
            <person name="McCowan C."/>
            <person name="Murphy C."/>
            <person name="Pearson M."/>
            <person name="Poon T.W."/>
            <person name="Priest M."/>
            <person name="Roberts A."/>
            <person name="Saif S."/>
            <person name="Shea T."/>
            <person name="Sykes S."/>
            <person name="Wortman J."/>
            <person name="Nusbaum C."/>
            <person name="Birren B."/>
        </authorList>
    </citation>
    <scope>NUCLEOTIDE SEQUENCE [LARGE SCALE GENOMIC DNA]</scope>
    <source>
        <strain evidence="1">APO3</strain>
    </source>
</reference>
<dbReference type="EMBL" id="KI913152">
    <property type="protein sequence ID" value="ETV72808.1"/>
    <property type="molecule type" value="Genomic_DNA"/>
</dbReference>
<organism evidence="1">
    <name type="scientific">Aphanomyces astaci</name>
    <name type="common">Crayfish plague agent</name>
    <dbReference type="NCBI Taxonomy" id="112090"/>
    <lineage>
        <taxon>Eukaryota</taxon>
        <taxon>Sar</taxon>
        <taxon>Stramenopiles</taxon>
        <taxon>Oomycota</taxon>
        <taxon>Saprolegniomycetes</taxon>
        <taxon>Saprolegniales</taxon>
        <taxon>Verrucalvaceae</taxon>
        <taxon>Aphanomyces</taxon>
    </lineage>
</organism>
<dbReference type="RefSeq" id="XP_009837594.1">
    <property type="nucleotide sequence ID" value="XM_009839292.1"/>
</dbReference>
<dbReference type="GeneID" id="20814166"/>
<dbReference type="STRING" id="112090.W4G1J5"/>
<dbReference type="AlphaFoldDB" id="W4G1J5"/>
<gene>
    <name evidence="1" type="ORF">H257_12170</name>
</gene>